<keyword evidence="2" id="KW-1185">Reference proteome</keyword>
<accession>A0A0B0N6C9</accession>
<sequence>MRHRNLFSPSYQTRISIVHQQLYGSTVNHSKTTYTVRKSPI</sequence>
<dbReference type="EMBL" id="JRRC01457752">
    <property type="protein sequence ID" value="KHG06676.1"/>
    <property type="molecule type" value="Genomic_DNA"/>
</dbReference>
<protein>
    <submittedName>
        <fullName evidence="1">Uncharacterized protein</fullName>
    </submittedName>
</protein>
<name>A0A0B0N6C9_GOSAR</name>
<evidence type="ECO:0000313" key="2">
    <source>
        <dbReference type="Proteomes" id="UP000032142"/>
    </source>
</evidence>
<dbReference type="AlphaFoldDB" id="A0A0B0N6C9"/>
<evidence type="ECO:0000313" key="1">
    <source>
        <dbReference type="EMBL" id="KHG06676.1"/>
    </source>
</evidence>
<organism evidence="1 2">
    <name type="scientific">Gossypium arboreum</name>
    <name type="common">Tree cotton</name>
    <name type="synonym">Gossypium nanking</name>
    <dbReference type="NCBI Taxonomy" id="29729"/>
    <lineage>
        <taxon>Eukaryota</taxon>
        <taxon>Viridiplantae</taxon>
        <taxon>Streptophyta</taxon>
        <taxon>Embryophyta</taxon>
        <taxon>Tracheophyta</taxon>
        <taxon>Spermatophyta</taxon>
        <taxon>Magnoliopsida</taxon>
        <taxon>eudicotyledons</taxon>
        <taxon>Gunneridae</taxon>
        <taxon>Pentapetalae</taxon>
        <taxon>rosids</taxon>
        <taxon>malvids</taxon>
        <taxon>Malvales</taxon>
        <taxon>Malvaceae</taxon>
        <taxon>Malvoideae</taxon>
        <taxon>Gossypium</taxon>
    </lineage>
</organism>
<dbReference type="Proteomes" id="UP000032142">
    <property type="component" value="Unassembled WGS sequence"/>
</dbReference>
<comment type="caution">
    <text evidence="1">The sequence shown here is derived from an EMBL/GenBank/DDBJ whole genome shotgun (WGS) entry which is preliminary data.</text>
</comment>
<proteinExistence type="predicted"/>
<reference evidence="2" key="1">
    <citation type="submission" date="2014-09" db="EMBL/GenBank/DDBJ databases">
        <authorList>
            <person name="Mudge J."/>
            <person name="Ramaraj T."/>
            <person name="Lindquist I.E."/>
            <person name="Bharti A.K."/>
            <person name="Sundararajan A."/>
            <person name="Cameron C.T."/>
            <person name="Woodward J.E."/>
            <person name="May G.D."/>
            <person name="Brubaker C."/>
            <person name="Broadhvest J."/>
            <person name="Wilkins T.A."/>
        </authorList>
    </citation>
    <scope>NUCLEOTIDE SEQUENCE</scope>
    <source>
        <strain evidence="2">cv. AKA8401</strain>
    </source>
</reference>
<gene>
    <name evidence="1" type="ORF">F383_33249</name>
</gene>